<feature type="domain" description="Histidine kinase" evidence="12">
    <location>
        <begin position="237"/>
        <end position="450"/>
    </location>
</feature>
<evidence type="ECO:0000256" key="3">
    <source>
        <dbReference type="ARBA" id="ARBA00012438"/>
    </source>
</evidence>
<dbReference type="Gene3D" id="1.10.287.130">
    <property type="match status" value="1"/>
</dbReference>
<dbReference type="CDD" id="cd00082">
    <property type="entry name" value="HisKA"/>
    <property type="match status" value="1"/>
</dbReference>
<proteinExistence type="predicted"/>
<evidence type="ECO:0000256" key="1">
    <source>
        <dbReference type="ARBA" id="ARBA00000085"/>
    </source>
</evidence>
<dbReference type="EMBL" id="JACIDS010000004">
    <property type="protein sequence ID" value="MBB3932425.1"/>
    <property type="molecule type" value="Genomic_DNA"/>
</dbReference>
<feature type="transmembrane region" description="Helical" evidence="11">
    <location>
        <begin position="147"/>
        <end position="175"/>
    </location>
</feature>
<gene>
    <name evidence="14" type="ORF">GGR25_003483</name>
</gene>
<evidence type="ECO:0000259" key="12">
    <source>
        <dbReference type="PROSITE" id="PS50109"/>
    </source>
</evidence>
<dbReference type="SMART" id="SM00388">
    <property type="entry name" value="HisKA"/>
    <property type="match status" value="1"/>
</dbReference>
<accession>A0A840AVF9</accession>
<evidence type="ECO:0000256" key="10">
    <source>
        <dbReference type="ARBA" id="ARBA00023136"/>
    </source>
</evidence>
<evidence type="ECO:0000256" key="4">
    <source>
        <dbReference type="ARBA" id="ARBA00022553"/>
    </source>
</evidence>
<dbReference type="PROSITE" id="PS50885">
    <property type="entry name" value="HAMP"/>
    <property type="match status" value="1"/>
</dbReference>
<dbReference type="InterPro" id="IPR005467">
    <property type="entry name" value="His_kinase_dom"/>
</dbReference>
<name>A0A840AVF9_9HYPH</name>
<dbReference type="PANTHER" id="PTHR45436">
    <property type="entry name" value="SENSOR HISTIDINE KINASE YKOH"/>
    <property type="match status" value="1"/>
</dbReference>
<dbReference type="SMART" id="SM00387">
    <property type="entry name" value="HATPase_c"/>
    <property type="match status" value="1"/>
</dbReference>
<dbReference type="Gene3D" id="3.30.565.10">
    <property type="entry name" value="Histidine kinase-like ATPase, C-terminal domain"/>
    <property type="match status" value="1"/>
</dbReference>
<dbReference type="SUPFAM" id="SSF55874">
    <property type="entry name" value="ATPase domain of HSP90 chaperone/DNA topoisomerase II/histidine kinase"/>
    <property type="match status" value="1"/>
</dbReference>
<dbReference type="PROSITE" id="PS50109">
    <property type="entry name" value="HIS_KIN"/>
    <property type="match status" value="1"/>
</dbReference>
<keyword evidence="5" id="KW-0808">Transferase</keyword>
<dbReference type="Pfam" id="PF02518">
    <property type="entry name" value="HATPase_c"/>
    <property type="match status" value="1"/>
</dbReference>
<dbReference type="RefSeq" id="WP_183400057.1">
    <property type="nucleotide sequence ID" value="NZ_JACIDS010000004.1"/>
</dbReference>
<evidence type="ECO:0000256" key="11">
    <source>
        <dbReference type="SAM" id="Phobius"/>
    </source>
</evidence>
<evidence type="ECO:0000256" key="8">
    <source>
        <dbReference type="ARBA" id="ARBA00022989"/>
    </source>
</evidence>
<feature type="transmembrane region" description="Helical" evidence="11">
    <location>
        <begin position="12"/>
        <end position="36"/>
    </location>
</feature>
<dbReference type="InterPro" id="IPR036890">
    <property type="entry name" value="HATPase_C_sf"/>
</dbReference>
<dbReference type="Pfam" id="PF00512">
    <property type="entry name" value="HisKA"/>
    <property type="match status" value="1"/>
</dbReference>
<keyword evidence="10 11" id="KW-0472">Membrane</keyword>
<evidence type="ECO:0000256" key="5">
    <source>
        <dbReference type="ARBA" id="ARBA00022679"/>
    </source>
</evidence>
<comment type="catalytic activity">
    <reaction evidence="1">
        <text>ATP + protein L-histidine = ADP + protein N-phospho-L-histidine.</text>
        <dbReference type="EC" id="2.7.13.3"/>
    </reaction>
</comment>
<dbReference type="InterPro" id="IPR003660">
    <property type="entry name" value="HAMP_dom"/>
</dbReference>
<dbReference type="InterPro" id="IPR036097">
    <property type="entry name" value="HisK_dim/P_sf"/>
</dbReference>
<keyword evidence="9" id="KW-0902">Two-component regulatory system</keyword>
<feature type="domain" description="HAMP" evidence="13">
    <location>
        <begin position="176"/>
        <end position="229"/>
    </location>
</feature>
<dbReference type="InterPro" id="IPR004358">
    <property type="entry name" value="Sig_transdc_His_kin-like_C"/>
</dbReference>
<dbReference type="EC" id="2.7.13.3" evidence="3"/>
<sequence>MRVDLFKSTPFRLTVILGAAFLFALLVAGGIAFIVIRNELAARADASISDTYSVIRQSFGDSDIADLTALVQSHADATVRHEQVYLLRNPDGTILAGNIVRAEVGQGWSTVESEALGLDNEFTYRVFVGDAGGNAILVGVSSAESDAIGWLALVSFAWAGVVFLVLVGAAGLIVARRGQRRLETIAGVMDKVGRGELHARIPITPAADDIDQLSGQVNAALDRLLALVEGMRQVSMDIAHDLKTPLNRLAITIEGAIATEAKGASAATLLAQAQSEGRQINATFDALLRISQIEAGARRSRFLKLSIAPVLHNIWEVYADDAAERGQRLELSIVDNLPPIAGDRELLTQMVANLVENAIRHCSEGTEIRMAALLAGDRVRFEISDNGPGIPPDERQRVFQRLYRLDKSRTTPGTGLGLSLVKAIADLHGAAISLNDNAPGLRVRIDFPRS</sequence>
<dbReference type="Proteomes" id="UP000553963">
    <property type="component" value="Unassembled WGS sequence"/>
</dbReference>
<keyword evidence="6 11" id="KW-0812">Transmembrane</keyword>
<dbReference type="PRINTS" id="PR00344">
    <property type="entry name" value="BCTRLSENSOR"/>
</dbReference>
<dbReference type="GO" id="GO:0000155">
    <property type="term" value="F:phosphorelay sensor kinase activity"/>
    <property type="evidence" value="ECO:0007669"/>
    <property type="project" value="InterPro"/>
</dbReference>
<dbReference type="AlphaFoldDB" id="A0A840AVF9"/>
<dbReference type="SMART" id="SM00304">
    <property type="entry name" value="HAMP"/>
    <property type="match status" value="1"/>
</dbReference>
<dbReference type="Pfam" id="PF00672">
    <property type="entry name" value="HAMP"/>
    <property type="match status" value="1"/>
</dbReference>
<keyword evidence="4" id="KW-0597">Phosphoprotein</keyword>
<dbReference type="PANTHER" id="PTHR45436:SF8">
    <property type="entry name" value="HISTIDINE KINASE"/>
    <property type="match status" value="1"/>
</dbReference>
<evidence type="ECO:0000313" key="14">
    <source>
        <dbReference type="EMBL" id="MBB3932425.1"/>
    </source>
</evidence>
<keyword evidence="15" id="KW-1185">Reference proteome</keyword>
<evidence type="ECO:0000313" key="15">
    <source>
        <dbReference type="Proteomes" id="UP000553963"/>
    </source>
</evidence>
<evidence type="ECO:0000256" key="6">
    <source>
        <dbReference type="ARBA" id="ARBA00022692"/>
    </source>
</evidence>
<protein>
    <recommendedName>
        <fullName evidence="3">histidine kinase</fullName>
        <ecNumber evidence="3">2.7.13.3</ecNumber>
    </recommendedName>
</protein>
<dbReference type="InterPro" id="IPR003661">
    <property type="entry name" value="HisK_dim/P_dom"/>
</dbReference>
<organism evidence="14 15">
    <name type="scientific">Kaistia hirudinis</name>
    <dbReference type="NCBI Taxonomy" id="1293440"/>
    <lineage>
        <taxon>Bacteria</taxon>
        <taxon>Pseudomonadati</taxon>
        <taxon>Pseudomonadota</taxon>
        <taxon>Alphaproteobacteria</taxon>
        <taxon>Hyphomicrobiales</taxon>
        <taxon>Kaistiaceae</taxon>
        <taxon>Kaistia</taxon>
    </lineage>
</organism>
<evidence type="ECO:0000256" key="9">
    <source>
        <dbReference type="ARBA" id="ARBA00023012"/>
    </source>
</evidence>
<dbReference type="GO" id="GO:0005886">
    <property type="term" value="C:plasma membrane"/>
    <property type="evidence" value="ECO:0007669"/>
    <property type="project" value="TreeGrafter"/>
</dbReference>
<keyword evidence="7 14" id="KW-0418">Kinase</keyword>
<keyword evidence="8 11" id="KW-1133">Transmembrane helix</keyword>
<evidence type="ECO:0000256" key="2">
    <source>
        <dbReference type="ARBA" id="ARBA00004370"/>
    </source>
</evidence>
<dbReference type="Gene3D" id="6.10.340.10">
    <property type="match status" value="1"/>
</dbReference>
<dbReference type="SUPFAM" id="SSF47384">
    <property type="entry name" value="Homodimeric domain of signal transducing histidine kinase"/>
    <property type="match status" value="1"/>
</dbReference>
<dbReference type="InterPro" id="IPR050428">
    <property type="entry name" value="TCS_sensor_his_kinase"/>
</dbReference>
<reference evidence="14 15" key="1">
    <citation type="submission" date="2020-08" db="EMBL/GenBank/DDBJ databases">
        <title>Genomic Encyclopedia of Type Strains, Phase IV (KMG-IV): sequencing the most valuable type-strain genomes for metagenomic binning, comparative biology and taxonomic classification.</title>
        <authorList>
            <person name="Goeker M."/>
        </authorList>
    </citation>
    <scope>NUCLEOTIDE SEQUENCE [LARGE SCALE GENOMIC DNA]</scope>
    <source>
        <strain evidence="14 15">DSM 25966</strain>
    </source>
</reference>
<evidence type="ECO:0000256" key="7">
    <source>
        <dbReference type="ARBA" id="ARBA00022777"/>
    </source>
</evidence>
<evidence type="ECO:0000259" key="13">
    <source>
        <dbReference type="PROSITE" id="PS50885"/>
    </source>
</evidence>
<comment type="caution">
    <text evidence="14">The sequence shown here is derived from an EMBL/GenBank/DDBJ whole genome shotgun (WGS) entry which is preliminary data.</text>
</comment>
<dbReference type="InterPro" id="IPR003594">
    <property type="entry name" value="HATPase_dom"/>
</dbReference>
<comment type="subcellular location">
    <subcellularLocation>
        <location evidence="2">Membrane</location>
    </subcellularLocation>
</comment>
<dbReference type="CDD" id="cd00075">
    <property type="entry name" value="HATPase"/>
    <property type="match status" value="1"/>
</dbReference>